<name>A0A9Y2L070_9RHOB</name>
<evidence type="ECO:0000313" key="3">
    <source>
        <dbReference type="Proteomes" id="UP001238334"/>
    </source>
</evidence>
<dbReference type="RefSeq" id="WP_270921229.1">
    <property type="nucleotide sequence ID" value="NZ_CP127247.1"/>
</dbReference>
<accession>A0A9Y2L070</accession>
<dbReference type="AlphaFoldDB" id="A0A9Y2L070"/>
<evidence type="ECO:0000256" key="1">
    <source>
        <dbReference type="SAM" id="Phobius"/>
    </source>
</evidence>
<keyword evidence="3" id="KW-1185">Reference proteome</keyword>
<dbReference type="Pfam" id="PF06897">
    <property type="entry name" value="DUF1269"/>
    <property type="match status" value="1"/>
</dbReference>
<keyword evidence="1" id="KW-0812">Transmembrane</keyword>
<proteinExistence type="predicted"/>
<dbReference type="KEGG" id="ppso:QPJ95_17875"/>
<organism evidence="2 3">
    <name type="scientific">Parasedimentitalea psychrophila</name>
    <dbReference type="NCBI Taxonomy" id="2997337"/>
    <lineage>
        <taxon>Bacteria</taxon>
        <taxon>Pseudomonadati</taxon>
        <taxon>Pseudomonadota</taxon>
        <taxon>Alphaproteobacteria</taxon>
        <taxon>Rhodobacterales</taxon>
        <taxon>Paracoccaceae</taxon>
        <taxon>Parasedimentitalea</taxon>
    </lineage>
</organism>
<evidence type="ECO:0000313" key="2">
    <source>
        <dbReference type="EMBL" id="WIY24424.1"/>
    </source>
</evidence>
<keyword evidence="1" id="KW-1133">Transmembrane helix</keyword>
<dbReference type="EMBL" id="CP127247">
    <property type="protein sequence ID" value="WIY24424.1"/>
    <property type="molecule type" value="Genomic_DNA"/>
</dbReference>
<dbReference type="InterPro" id="IPR009200">
    <property type="entry name" value="DUF1269_membrane"/>
</dbReference>
<reference evidence="2 3" key="1">
    <citation type="submission" date="2023-06" db="EMBL/GenBank/DDBJ databases">
        <title>Parasedimentitalea psychrophila sp. nov., a psychrophilic bacterium isolated from deep-sea sediment.</title>
        <authorList>
            <person name="Li A."/>
        </authorList>
    </citation>
    <scope>NUCLEOTIDE SEQUENCE [LARGE SCALE GENOMIC DNA]</scope>
    <source>
        <strain evidence="2 3">QS115</strain>
    </source>
</reference>
<feature type="transmembrane region" description="Helical" evidence="1">
    <location>
        <begin position="87"/>
        <end position="107"/>
    </location>
</feature>
<protein>
    <submittedName>
        <fullName evidence="2">DUF1269 domain-containing protein</fullName>
    </submittedName>
</protein>
<gene>
    <name evidence="2" type="ORF">QPJ95_17875</name>
</gene>
<dbReference type="Proteomes" id="UP001238334">
    <property type="component" value="Chromosome"/>
</dbReference>
<keyword evidence="1" id="KW-0472">Membrane</keyword>
<sequence length="174" mass="17879">MSNTQYDFVAVLMNSTKEARDARNVLQKLAENKLLKLEDAVIAHKHYSEVQLDKMVDWEIPGAIGGAWLGILVSAIISLATGGAGTGIVIAGAAGGFGTGLAAGLLADVGIPDAKMKSIVNAVKGDGAVLFVLAKTENIGEVLDHMAGFSGEVISSTLSADTELQINNALNSSG</sequence>
<feature type="transmembrane region" description="Helical" evidence="1">
    <location>
        <begin position="60"/>
        <end position="81"/>
    </location>
</feature>